<organism evidence="2 3">
    <name type="scientific">Prorocentrum cordatum</name>
    <dbReference type="NCBI Taxonomy" id="2364126"/>
    <lineage>
        <taxon>Eukaryota</taxon>
        <taxon>Sar</taxon>
        <taxon>Alveolata</taxon>
        <taxon>Dinophyceae</taxon>
        <taxon>Prorocentrales</taxon>
        <taxon>Prorocentraceae</taxon>
        <taxon>Prorocentrum</taxon>
    </lineage>
</organism>
<gene>
    <name evidence="2" type="ORF">PCOR1329_LOCUS83728</name>
</gene>
<dbReference type="EMBL" id="CAUYUJ010022170">
    <property type="protein sequence ID" value="CAK0909274.1"/>
    <property type="molecule type" value="Genomic_DNA"/>
</dbReference>
<protein>
    <recommendedName>
        <fullName evidence="4">Ion transport domain-containing protein</fullName>
    </recommendedName>
</protein>
<keyword evidence="3" id="KW-1185">Reference proteome</keyword>
<feature type="transmembrane region" description="Helical" evidence="1">
    <location>
        <begin position="162"/>
        <end position="185"/>
    </location>
</feature>
<keyword evidence="1" id="KW-0472">Membrane</keyword>
<evidence type="ECO:0000313" key="3">
    <source>
        <dbReference type="Proteomes" id="UP001189429"/>
    </source>
</evidence>
<evidence type="ECO:0000313" key="2">
    <source>
        <dbReference type="EMBL" id="CAK0909274.1"/>
    </source>
</evidence>
<feature type="transmembrane region" description="Helical" evidence="1">
    <location>
        <begin position="98"/>
        <end position="118"/>
    </location>
</feature>
<comment type="caution">
    <text evidence="2">The sequence shown here is derived from an EMBL/GenBank/DDBJ whole genome shotgun (WGS) entry which is preliminary data.</text>
</comment>
<feature type="transmembrane region" description="Helical" evidence="1">
    <location>
        <begin position="197"/>
        <end position="222"/>
    </location>
</feature>
<keyword evidence="1" id="KW-1133">Transmembrane helix</keyword>
<keyword evidence="1" id="KW-0812">Transmembrane</keyword>
<proteinExistence type="predicted"/>
<evidence type="ECO:0000256" key="1">
    <source>
        <dbReference type="SAM" id="Phobius"/>
    </source>
</evidence>
<reference evidence="2" key="1">
    <citation type="submission" date="2023-10" db="EMBL/GenBank/DDBJ databases">
        <authorList>
            <person name="Chen Y."/>
            <person name="Shah S."/>
            <person name="Dougan E. K."/>
            <person name="Thang M."/>
            <person name="Chan C."/>
        </authorList>
    </citation>
    <scope>NUCLEOTIDE SEQUENCE [LARGE SCALE GENOMIC DNA]</scope>
</reference>
<sequence length="395" mass="45086">MQDLRKQVVVKVIRLKQNGLTHPVVLRGLVFTPNDKSLESEQIQAIVSAAFTECSFDLFGEVIMNMFLWVSISVFTCRYRTYYSFVPPHHHWATFDNVLLFFVVMPWLINLGKLLFGVQGHRVTFGRLENYWLRRNRLLVWWLQTVVQLVVIVQLWREGRSVWFRSVASISLASCGALLWIQMLFLASPFTPIGTRFLPIVSAWGDMASFLLVSAFLLLASAQASYALTEMPLATIAIDTYLMGFIGEIQPQLFVAKTLDLDANPDTLSGLDSTEVPRIGFGFFILMVSSFILMVSMANIFIQVMGDAYNRNKEMVQIQLTRARAEESLITMLWMAGAASLLPRRCCHLGPRDRREFVWFTRGEQRAPRERTLQELAAKIDHIDRLMTETASAKT</sequence>
<feature type="transmembrane region" description="Helical" evidence="1">
    <location>
        <begin position="279"/>
        <end position="302"/>
    </location>
</feature>
<evidence type="ECO:0008006" key="4">
    <source>
        <dbReference type="Google" id="ProtNLM"/>
    </source>
</evidence>
<accession>A0ABN9YET7</accession>
<dbReference type="Proteomes" id="UP001189429">
    <property type="component" value="Unassembled WGS sequence"/>
</dbReference>
<feature type="transmembrane region" description="Helical" evidence="1">
    <location>
        <begin position="66"/>
        <end position="86"/>
    </location>
</feature>
<feature type="transmembrane region" description="Helical" evidence="1">
    <location>
        <begin position="138"/>
        <end position="156"/>
    </location>
</feature>
<name>A0ABN9YET7_9DINO</name>